<gene>
    <name evidence="7" type="ORF">I601_0839</name>
</gene>
<evidence type="ECO:0000256" key="4">
    <source>
        <dbReference type="ARBA" id="ARBA00022989"/>
    </source>
</evidence>
<keyword evidence="3 6" id="KW-0812">Transmembrane</keyword>
<keyword evidence="8" id="KW-1185">Reference proteome</keyword>
<evidence type="ECO:0000256" key="6">
    <source>
        <dbReference type="SAM" id="Phobius"/>
    </source>
</evidence>
<name>A0A1A9GIL0_9ACTN</name>
<dbReference type="InterPro" id="IPR017039">
    <property type="entry name" value="Virul_fac_BrkB"/>
</dbReference>
<sequence>MTPSFRPRPHHRLPAPVLGLGRELVHEVRKDRVAGLAAEIAFFAVLSIFPALLIAAGLLSYLEALVGAEVADRTEARVTDALGLVLTDRGAPVLDSVAAVFDGEFGGLLTVAALGALVTLSGAWAVVVQALNLAYDSEEQRPWLRRRLLGLVLGLMTVVVVVVALAVVVVGPLLGRGADVADVVGLGPAFETFWDVARLPLLGVVLTAWLVLVFHLAPNRRTPWRASVPGALTTAVLWLGASAGFGLYLRTIGAGNPLLGAFGGGVVVLTWVYLLALALLLGGELNALLHDDKHRVGRPQGSSAGR</sequence>
<dbReference type="OrthoDB" id="9781030at2"/>
<protein>
    <submittedName>
        <fullName evidence="7">Uncharacterized protein</fullName>
    </submittedName>
</protein>
<comment type="subcellular location">
    <subcellularLocation>
        <location evidence="1">Cell membrane</location>
        <topology evidence="1">Multi-pass membrane protein</topology>
    </subcellularLocation>
</comment>
<dbReference type="EMBL" id="CP015079">
    <property type="protein sequence ID" value="ANH37285.1"/>
    <property type="molecule type" value="Genomic_DNA"/>
</dbReference>
<dbReference type="PANTHER" id="PTHR30213:SF0">
    <property type="entry name" value="UPF0761 MEMBRANE PROTEIN YIHY"/>
    <property type="match status" value="1"/>
</dbReference>
<dbReference type="GO" id="GO:0005886">
    <property type="term" value="C:plasma membrane"/>
    <property type="evidence" value="ECO:0007669"/>
    <property type="project" value="UniProtKB-SubCell"/>
</dbReference>
<keyword evidence="2" id="KW-1003">Cell membrane</keyword>
<evidence type="ECO:0000313" key="8">
    <source>
        <dbReference type="Proteomes" id="UP000077868"/>
    </source>
</evidence>
<reference evidence="7 8" key="1">
    <citation type="submission" date="2016-03" db="EMBL/GenBank/DDBJ databases">
        <title>Complete genome sequence of a soil Actinobacterium, Nocardioides dokdonensis FR1436.</title>
        <authorList>
            <person name="Kwon S.-K."/>
            <person name="Kim K."/>
            <person name="Kim J.F."/>
        </authorList>
    </citation>
    <scope>NUCLEOTIDE SEQUENCE [LARGE SCALE GENOMIC DNA]</scope>
    <source>
        <strain evidence="7 8">FR1436</strain>
    </source>
</reference>
<proteinExistence type="predicted"/>
<feature type="transmembrane region" description="Helical" evidence="6">
    <location>
        <begin position="228"/>
        <end position="249"/>
    </location>
</feature>
<evidence type="ECO:0000313" key="7">
    <source>
        <dbReference type="EMBL" id="ANH37285.1"/>
    </source>
</evidence>
<dbReference type="PANTHER" id="PTHR30213">
    <property type="entry name" value="INNER MEMBRANE PROTEIN YHJD"/>
    <property type="match status" value="1"/>
</dbReference>
<organism evidence="7 8">
    <name type="scientific">Nocardioides dokdonensis FR1436</name>
    <dbReference type="NCBI Taxonomy" id="1300347"/>
    <lineage>
        <taxon>Bacteria</taxon>
        <taxon>Bacillati</taxon>
        <taxon>Actinomycetota</taxon>
        <taxon>Actinomycetes</taxon>
        <taxon>Propionibacteriales</taxon>
        <taxon>Nocardioidaceae</taxon>
        <taxon>Nocardioides</taxon>
    </lineage>
</organism>
<dbReference type="RefSeq" id="WP_068106795.1">
    <property type="nucleotide sequence ID" value="NZ_CP015079.1"/>
</dbReference>
<feature type="transmembrane region" description="Helical" evidence="6">
    <location>
        <begin position="40"/>
        <end position="62"/>
    </location>
</feature>
<evidence type="ECO:0000256" key="1">
    <source>
        <dbReference type="ARBA" id="ARBA00004651"/>
    </source>
</evidence>
<evidence type="ECO:0000256" key="2">
    <source>
        <dbReference type="ARBA" id="ARBA00022475"/>
    </source>
</evidence>
<evidence type="ECO:0000256" key="5">
    <source>
        <dbReference type="ARBA" id="ARBA00023136"/>
    </source>
</evidence>
<accession>A0A1A9GIL0</accession>
<dbReference type="Pfam" id="PF03631">
    <property type="entry name" value="Virul_fac_BrkB"/>
    <property type="match status" value="1"/>
</dbReference>
<dbReference type="PATRIC" id="fig|1300347.3.peg.839"/>
<feature type="transmembrane region" description="Helical" evidence="6">
    <location>
        <begin position="148"/>
        <end position="174"/>
    </location>
</feature>
<dbReference type="Proteomes" id="UP000077868">
    <property type="component" value="Chromosome"/>
</dbReference>
<keyword evidence="4 6" id="KW-1133">Transmembrane helix</keyword>
<dbReference type="KEGG" id="ndk:I601_0839"/>
<feature type="transmembrane region" description="Helical" evidence="6">
    <location>
        <begin position="261"/>
        <end position="281"/>
    </location>
</feature>
<dbReference type="AlphaFoldDB" id="A0A1A9GIL0"/>
<evidence type="ECO:0000256" key="3">
    <source>
        <dbReference type="ARBA" id="ARBA00022692"/>
    </source>
</evidence>
<feature type="transmembrane region" description="Helical" evidence="6">
    <location>
        <begin position="196"/>
        <end position="216"/>
    </location>
</feature>
<keyword evidence="5 6" id="KW-0472">Membrane</keyword>
<feature type="transmembrane region" description="Helical" evidence="6">
    <location>
        <begin position="105"/>
        <end position="127"/>
    </location>
</feature>
<dbReference type="PIRSF" id="PIRSF035875">
    <property type="entry name" value="RNase_BN"/>
    <property type="match status" value="1"/>
</dbReference>
<dbReference type="STRING" id="1300347.I601_0839"/>
<dbReference type="NCBIfam" id="TIGR00765">
    <property type="entry name" value="yihY_not_rbn"/>
    <property type="match status" value="1"/>
</dbReference>